<sequence>MPPELSSKLPAGSFDPADEKQDTAGQVLQCLSYPGEVMAQKREGRF</sequence>
<dbReference type="Proteomes" id="UP000184529">
    <property type="component" value="Unassembled WGS sequence"/>
</dbReference>
<gene>
    <name evidence="2" type="ORF">SAMN02745219_01582</name>
</gene>
<accession>A0A1M6FX78</accession>
<evidence type="ECO:0000256" key="1">
    <source>
        <dbReference type="SAM" id="MobiDB-lite"/>
    </source>
</evidence>
<reference evidence="3" key="1">
    <citation type="submission" date="2016-11" db="EMBL/GenBank/DDBJ databases">
        <authorList>
            <person name="Varghese N."/>
            <person name="Submissions S."/>
        </authorList>
    </citation>
    <scope>NUCLEOTIDE SEQUENCE [LARGE SCALE GENOMIC DNA]</scope>
    <source>
        <strain evidence="3">DSM 16057</strain>
    </source>
</reference>
<keyword evidence="3" id="KW-1185">Reference proteome</keyword>
<evidence type="ECO:0000313" key="3">
    <source>
        <dbReference type="Proteomes" id="UP000184529"/>
    </source>
</evidence>
<organism evidence="2 3">
    <name type="scientific">Desulfofundulus thermosubterraneus DSM 16057</name>
    <dbReference type="NCBI Taxonomy" id="1121432"/>
    <lineage>
        <taxon>Bacteria</taxon>
        <taxon>Bacillati</taxon>
        <taxon>Bacillota</taxon>
        <taxon>Clostridia</taxon>
        <taxon>Eubacteriales</taxon>
        <taxon>Peptococcaceae</taxon>
        <taxon>Desulfofundulus</taxon>
    </lineage>
</organism>
<feature type="region of interest" description="Disordered" evidence="1">
    <location>
        <begin position="1"/>
        <end position="23"/>
    </location>
</feature>
<dbReference type="AlphaFoldDB" id="A0A1M6FX78"/>
<evidence type="ECO:0000313" key="2">
    <source>
        <dbReference type="EMBL" id="SHJ02272.1"/>
    </source>
</evidence>
<proteinExistence type="predicted"/>
<protein>
    <submittedName>
        <fullName evidence="2">Uncharacterized protein</fullName>
    </submittedName>
</protein>
<dbReference type="EMBL" id="FQZM01000017">
    <property type="protein sequence ID" value="SHJ02272.1"/>
    <property type="molecule type" value="Genomic_DNA"/>
</dbReference>
<name>A0A1M6FX78_9FIRM</name>